<dbReference type="PANTHER" id="PTHR24286">
    <property type="entry name" value="CYTOCHROME P450 26"/>
    <property type="match status" value="1"/>
</dbReference>
<proteinExistence type="inferred from homology"/>
<evidence type="ECO:0000313" key="6">
    <source>
        <dbReference type="EMBL" id="TRY69951.1"/>
    </source>
</evidence>
<evidence type="ECO:0000256" key="2">
    <source>
        <dbReference type="ARBA" id="ARBA00022723"/>
    </source>
</evidence>
<evidence type="ECO:0000256" key="3">
    <source>
        <dbReference type="ARBA" id="ARBA00023004"/>
    </source>
</evidence>
<comment type="caution">
    <text evidence="6">The sequence shown here is derived from an EMBL/GenBank/DDBJ whole genome shotgun (WGS) entry which is preliminary data.</text>
</comment>
<organism evidence="6 7">
    <name type="scientific">Tigriopus californicus</name>
    <name type="common">Marine copepod</name>
    <dbReference type="NCBI Taxonomy" id="6832"/>
    <lineage>
        <taxon>Eukaryota</taxon>
        <taxon>Metazoa</taxon>
        <taxon>Ecdysozoa</taxon>
        <taxon>Arthropoda</taxon>
        <taxon>Crustacea</taxon>
        <taxon>Multicrustacea</taxon>
        <taxon>Hexanauplia</taxon>
        <taxon>Copepoda</taxon>
        <taxon>Harpacticoida</taxon>
        <taxon>Harpacticidae</taxon>
        <taxon>Tigriopus</taxon>
    </lineage>
</organism>
<dbReference type="AlphaFoldDB" id="A0A553NWZ2"/>
<keyword evidence="2 5" id="KW-0479">Metal-binding</keyword>
<accession>A0A553NWZ2</accession>
<dbReference type="OMA" id="QNLEYKW"/>
<keyword evidence="5" id="KW-0349">Heme</keyword>
<dbReference type="EMBL" id="VCGU01000009">
    <property type="protein sequence ID" value="TRY69951.1"/>
    <property type="molecule type" value="Genomic_DNA"/>
</dbReference>
<dbReference type="PANTHER" id="PTHR24286:SF252">
    <property type="entry name" value="CYTOCHROME P450 26B1"/>
    <property type="match status" value="1"/>
</dbReference>
<gene>
    <name evidence="6" type="ORF">TCAL_02884</name>
</gene>
<dbReference type="CDD" id="cd00302">
    <property type="entry name" value="cytochrome_P450"/>
    <property type="match status" value="1"/>
</dbReference>
<comment type="similarity">
    <text evidence="1 5">Belongs to the cytochrome P450 family.</text>
</comment>
<dbReference type="GO" id="GO:0004497">
    <property type="term" value="F:monooxygenase activity"/>
    <property type="evidence" value="ECO:0007669"/>
    <property type="project" value="UniProtKB-KW"/>
</dbReference>
<dbReference type="OrthoDB" id="1470350at2759"/>
<dbReference type="InterPro" id="IPR001128">
    <property type="entry name" value="Cyt_P450"/>
</dbReference>
<dbReference type="SUPFAM" id="SSF48264">
    <property type="entry name" value="Cytochrome P450"/>
    <property type="match status" value="1"/>
</dbReference>
<evidence type="ECO:0008006" key="8">
    <source>
        <dbReference type="Google" id="ProtNLM"/>
    </source>
</evidence>
<keyword evidence="7" id="KW-1185">Reference proteome</keyword>
<dbReference type="Gene3D" id="1.10.630.10">
    <property type="entry name" value="Cytochrome P450"/>
    <property type="match status" value="2"/>
</dbReference>
<dbReference type="Pfam" id="PF00067">
    <property type="entry name" value="p450"/>
    <property type="match status" value="1"/>
</dbReference>
<dbReference type="GO" id="GO:0005506">
    <property type="term" value="F:iron ion binding"/>
    <property type="evidence" value="ECO:0007669"/>
    <property type="project" value="InterPro"/>
</dbReference>
<dbReference type="STRING" id="6832.A0A553NWZ2"/>
<evidence type="ECO:0000256" key="1">
    <source>
        <dbReference type="ARBA" id="ARBA00010617"/>
    </source>
</evidence>
<dbReference type="PRINTS" id="PR00359">
    <property type="entry name" value="BP450"/>
</dbReference>
<dbReference type="GO" id="GO:0020037">
    <property type="term" value="F:heme binding"/>
    <property type="evidence" value="ECO:0007669"/>
    <property type="project" value="InterPro"/>
</dbReference>
<dbReference type="InterPro" id="IPR017972">
    <property type="entry name" value="Cyt_P450_CS"/>
</dbReference>
<dbReference type="InterPro" id="IPR036396">
    <property type="entry name" value="Cyt_P450_sf"/>
</dbReference>
<sequence>MSKYLKPGSRSDPPLVLGTGYFQDKSIELFRNVQTFVSKHIDDDANPSRVFVARVAMRPTLVLASNRIIRSYLSQTDDHFYNGLQDFFFGLFGPSIMFAEAQEAEAFRQILVPLFSERAFSHYDDFLGDSLGYWMNETLHMGQGPPIDMYQQFKHLSLSFNIRIFLGVNEREDPDLFHSISVWAHQHWHGVISVPLNVKVSFFMSSSYKKANEAKDRLLSLIQDKIQTQNSHFLCQFQKSGLDLDLMKNHVLIFICALIPKASASILSSLLETSEKWYPKYVGPEGRISDQDVRVILLEILRLWPPFVGGFRVAKCDTTIEDYLVPKGHGVFYVSMMAHRDPLVFPYPEEFLPERWRTFNAQDRDKLFGFGAGIHACVGEQFMWKFFTQVAQTFIQTFTWDITGLNGKRKIKYLPVSRPAESKPLALLKRTSVSE</sequence>
<dbReference type="GO" id="GO:0016705">
    <property type="term" value="F:oxidoreductase activity, acting on paired donors, with incorporation or reduction of molecular oxygen"/>
    <property type="evidence" value="ECO:0007669"/>
    <property type="project" value="InterPro"/>
</dbReference>
<evidence type="ECO:0000256" key="5">
    <source>
        <dbReference type="RuleBase" id="RU000461"/>
    </source>
</evidence>
<protein>
    <recommendedName>
        <fullName evidence="8">Cytochrome P450</fullName>
    </recommendedName>
</protein>
<reference evidence="6 7" key="1">
    <citation type="journal article" date="2018" name="Nat. Ecol. Evol.">
        <title>Genomic signatures of mitonuclear coevolution across populations of Tigriopus californicus.</title>
        <authorList>
            <person name="Barreto F.S."/>
            <person name="Watson E.T."/>
            <person name="Lima T.G."/>
            <person name="Willett C.S."/>
            <person name="Edmands S."/>
            <person name="Li W."/>
            <person name="Burton R.S."/>
        </authorList>
    </citation>
    <scope>NUCLEOTIDE SEQUENCE [LARGE SCALE GENOMIC DNA]</scope>
    <source>
        <strain evidence="6 7">San Diego</strain>
    </source>
</reference>
<dbReference type="PROSITE" id="PS00086">
    <property type="entry name" value="CYTOCHROME_P450"/>
    <property type="match status" value="1"/>
</dbReference>
<evidence type="ECO:0000256" key="4">
    <source>
        <dbReference type="ARBA" id="ARBA00023033"/>
    </source>
</evidence>
<keyword evidence="3 5" id="KW-0408">Iron</keyword>
<name>A0A553NWZ2_TIGCA</name>
<keyword evidence="5" id="KW-0560">Oxidoreductase</keyword>
<dbReference type="InterPro" id="IPR002397">
    <property type="entry name" value="Cyt_P450_B"/>
</dbReference>
<dbReference type="Proteomes" id="UP000318571">
    <property type="component" value="Chromosome 9"/>
</dbReference>
<keyword evidence="4 5" id="KW-0503">Monooxygenase</keyword>
<evidence type="ECO:0000313" key="7">
    <source>
        <dbReference type="Proteomes" id="UP000318571"/>
    </source>
</evidence>
<dbReference type="GO" id="GO:0016125">
    <property type="term" value="P:sterol metabolic process"/>
    <property type="evidence" value="ECO:0007669"/>
    <property type="project" value="TreeGrafter"/>
</dbReference>